<protein>
    <recommendedName>
        <fullName evidence="4">Antitoxin</fullName>
    </recommendedName>
</protein>
<comment type="similarity">
    <text evidence="1">Belongs to the phD/YefM antitoxin family.</text>
</comment>
<dbReference type="SUPFAM" id="SSF143120">
    <property type="entry name" value="YefM-like"/>
    <property type="match status" value="1"/>
</dbReference>
<name>A0ABV6Z2T0_UNCC1</name>
<gene>
    <name evidence="2" type="ORF">ACFL27_21315</name>
</gene>
<accession>A0ABV6Z2T0</accession>
<evidence type="ECO:0000313" key="2">
    <source>
        <dbReference type="EMBL" id="MFC1852746.1"/>
    </source>
</evidence>
<sequence>MSKTDELPLKMSLDDAYQSWTMMIQQVKQGHTVIITEQGQSIARLIPIAQKIEKLERADILAQLEVIRAESAEKAAIPSLDEDERKI</sequence>
<dbReference type="InterPro" id="IPR036165">
    <property type="entry name" value="YefM-like_sf"/>
</dbReference>
<reference evidence="2 3" key="1">
    <citation type="submission" date="2024-09" db="EMBL/GenBank/DDBJ databases">
        <title>Laminarin stimulates single cell rates of sulfate reduction while oxygen inhibits transcriptomic activity in coastal marine sediment.</title>
        <authorList>
            <person name="Lindsay M."/>
            <person name="Orcutt B."/>
            <person name="Emerson D."/>
            <person name="Stepanauskas R."/>
            <person name="D'Angelo T."/>
        </authorList>
    </citation>
    <scope>NUCLEOTIDE SEQUENCE [LARGE SCALE GENOMIC DNA]</scope>
    <source>
        <strain evidence="2">SAG AM-311-K15</strain>
    </source>
</reference>
<keyword evidence="3" id="KW-1185">Reference proteome</keyword>
<dbReference type="EMBL" id="JBHPBY010000360">
    <property type="protein sequence ID" value="MFC1852746.1"/>
    <property type="molecule type" value="Genomic_DNA"/>
</dbReference>
<evidence type="ECO:0000256" key="1">
    <source>
        <dbReference type="ARBA" id="ARBA00009981"/>
    </source>
</evidence>
<organism evidence="2 3">
    <name type="scientific">candidate division CSSED10-310 bacterium</name>
    <dbReference type="NCBI Taxonomy" id="2855610"/>
    <lineage>
        <taxon>Bacteria</taxon>
        <taxon>Bacteria division CSSED10-310</taxon>
    </lineage>
</organism>
<dbReference type="Proteomes" id="UP001594351">
    <property type="component" value="Unassembled WGS sequence"/>
</dbReference>
<evidence type="ECO:0000313" key="3">
    <source>
        <dbReference type="Proteomes" id="UP001594351"/>
    </source>
</evidence>
<proteinExistence type="inferred from homology"/>
<comment type="caution">
    <text evidence="2">The sequence shown here is derived from an EMBL/GenBank/DDBJ whole genome shotgun (WGS) entry which is preliminary data.</text>
</comment>
<evidence type="ECO:0008006" key="4">
    <source>
        <dbReference type="Google" id="ProtNLM"/>
    </source>
</evidence>